<evidence type="ECO:0000259" key="2">
    <source>
        <dbReference type="Pfam" id="PF03466"/>
    </source>
</evidence>
<evidence type="ECO:0000313" key="4">
    <source>
        <dbReference type="Proteomes" id="UP000569732"/>
    </source>
</evidence>
<proteinExistence type="inferred from homology"/>
<dbReference type="GO" id="GO:0006351">
    <property type="term" value="P:DNA-templated transcription"/>
    <property type="evidence" value="ECO:0007669"/>
    <property type="project" value="TreeGrafter"/>
</dbReference>
<keyword evidence="4" id="KW-1185">Reference proteome</keyword>
<dbReference type="Gene3D" id="3.40.190.10">
    <property type="entry name" value="Periplasmic binding protein-like II"/>
    <property type="match status" value="2"/>
</dbReference>
<dbReference type="GO" id="GO:0003700">
    <property type="term" value="F:DNA-binding transcription factor activity"/>
    <property type="evidence" value="ECO:0007669"/>
    <property type="project" value="TreeGrafter"/>
</dbReference>
<dbReference type="SUPFAM" id="SSF53850">
    <property type="entry name" value="Periplasmic binding protein-like II"/>
    <property type="match status" value="1"/>
</dbReference>
<dbReference type="AlphaFoldDB" id="A0A853I636"/>
<dbReference type="Pfam" id="PF03466">
    <property type="entry name" value="LysR_substrate"/>
    <property type="match status" value="1"/>
</dbReference>
<dbReference type="InterPro" id="IPR058163">
    <property type="entry name" value="LysR-type_TF_proteobact-type"/>
</dbReference>
<sequence>MAEALQPICSPEYAVEHDLYGKPENINNCLIFHDSQACPETEHYDEWDYWLQQSDNAAITARYQYTFDISEAAIQAAINSQGIALGRLNLINSTVKAGQLVTPFGQPIIAKHSYYFVCHPDRVNQPAINALIRWLSHAVEAAPIEQ</sequence>
<dbReference type="InterPro" id="IPR005119">
    <property type="entry name" value="LysR_subst-bd"/>
</dbReference>
<dbReference type="EMBL" id="JACCKB010000003">
    <property type="protein sequence ID" value="NYZ65037.1"/>
    <property type="molecule type" value="Genomic_DNA"/>
</dbReference>
<evidence type="ECO:0000313" key="3">
    <source>
        <dbReference type="EMBL" id="NYZ65037.1"/>
    </source>
</evidence>
<organism evidence="3 4">
    <name type="scientific">Spartinivicinus marinus</name>
    <dbReference type="NCBI Taxonomy" id="2994442"/>
    <lineage>
        <taxon>Bacteria</taxon>
        <taxon>Pseudomonadati</taxon>
        <taxon>Pseudomonadota</taxon>
        <taxon>Gammaproteobacteria</taxon>
        <taxon>Oceanospirillales</taxon>
        <taxon>Zooshikellaceae</taxon>
        <taxon>Spartinivicinus</taxon>
    </lineage>
</organism>
<comment type="caution">
    <text evidence="3">The sequence shown here is derived from an EMBL/GenBank/DDBJ whole genome shotgun (WGS) entry which is preliminary data.</text>
</comment>
<dbReference type="PANTHER" id="PTHR30537">
    <property type="entry name" value="HTH-TYPE TRANSCRIPTIONAL REGULATOR"/>
    <property type="match status" value="1"/>
</dbReference>
<comment type="similarity">
    <text evidence="1">Belongs to the LysR transcriptional regulatory family.</text>
</comment>
<accession>A0A853I636</accession>
<gene>
    <name evidence="3" type="ORF">H0A36_03385</name>
</gene>
<dbReference type="PANTHER" id="PTHR30537:SF32">
    <property type="entry name" value="HTH-TYPE TRANSCRIPTIONAL REGULATOR DSDC"/>
    <property type="match status" value="1"/>
</dbReference>
<evidence type="ECO:0000256" key="1">
    <source>
        <dbReference type="ARBA" id="ARBA00009437"/>
    </source>
</evidence>
<name>A0A853I636_9GAMM</name>
<dbReference type="GO" id="GO:0043565">
    <property type="term" value="F:sequence-specific DNA binding"/>
    <property type="evidence" value="ECO:0007669"/>
    <property type="project" value="TreeGrafter"/>
</dbReference>
<feature type="domain" description="LysR substrate-binding" evidence="2">
    <location>
        <begin position="3"/>
        <end position="137"/>
    </location>
</feature>
<dbReference type="Proteomes" id="UP000569732">
    <property type="component" value="Unassembled WGS sequence"/>
</dbReference>
<protein>
    <recommendedName>
        <fullName evidence="2">LysR substrate-binding domain-containing protein</fullName>
    </recommendedName>
</protein>
<reference evidence="3 4" key="1">
    <citation type="submission" date="2020-07" db="EMBL/GenBank/DDBJ databases">
        <title>Endozoicomonas sp. nov., isolated from sediment.</title>
        <authorList>
            <person name="Gu T."/>
        </authorList>
    </citation>
    <scope>NUCLEOTIDE SEQUENCE [LARGE SCALE GENOMIC DNA]</scope>
    <source>
        <strain evidence="3 4">SM1973</strain>
    </source>
</reference>
<dbReference type="RefSeq" id="WP_180567068.1">
    <property type="nucleotide sequence ID" value="NZ_JACCKB010000003.1"/>
</dbReference>